<reference evidence="1" key="2">
    <citation type="submission" date="2015-03" db="EMBL/GenBank/DDBJ databases">
        <authorList>
            <person name="Chow C.-E.T."/>
            <person name="Winget D.M."/>
            <person name="White R.A.III."/>
            <person name="Hallam S.J."/>
            <person name="Suttle C.A."/>
        </authorList>
    </citation>
    <scope>NUCLEOTIDE SEQUENCE</scope>
    <source>
        <strain evidence="1">H4084988</strain>
    </source>
</reference>
<accession>A0A0F7L7Q6</accession>
<protein>
    <submittedName>
        <fullName evidence="1">Uncharacterized protein</fullName>
    </submittedName>
</protein>
<reference evidence="1" key="1">
    <citation type="journal article" date="2015" name="Front. Microbiol.">
        <title>Combining genomic sequencing methods to explore viral diversity and reveal potential virus-host interactions.</title>
        <authorList>
            <person name="Chow C.E."/>
            <person name="Winget D.M."/>
            <person name="White R.A.III."/>
            <person name="Hallam S.J."/>
            <person name="Suttle C.A."/>
        </authorList>
    </citation>
    <scope>NUCLEOTIDE SEQUENCE</scope>
    <source>
        <strain evidence="1">H4084988</strain>
    </source>
</reference>
<organism evidence="1">
    <name type="scientific">uncultured marine virus</name>
    <dbReference type="NCBI Taxonomy" id="186617"/>
    <lineage>
        <taxon>Viruses</taxon>
        <taxon>environmental samples</taxon>
    </lineage>
</organism>
<dbReference type="EMBL" id="KR029594">
    <property type="protein sequence ID" value="AKH47442.1"/>
    <property type="molecule type" value="Genomic_DNA"/>
</dbReference>
<name>A0A0F7L7Q6_9VIRU</name>
<sequence length="330" mass="36380">MSNMQPVIPRFYCDHLNWLIHTGRMATTDVSISGLSMKAGSSVIEMFDNTPSNLQIIASAGVSTQCVIKMDTNVSGGTVQDINFIAILGHNFLDADVKFSLEQAADARANPTTVTLTDVRNLGTNDAGTWTADNNGWTLATFTPIDANNEEFRIIIDVAVGGNYDAEIQIGCILLGRYVDAPHRPDVSLQLSLDQENKLIQTDGGMTYSNMKARSAPDWYLAPYEVGTGSTPTIITRSGRYIHDWSFSYVADSNLIPDDFQTSTNLLTGTTMFNILQYTAGSHFPCLIQMDSTSVKDTGEYLFSRIHQQGAPVSTSPNTWMTRWRIVEEY</sequence>
<proteinExistence type="predicted"/>
<evidence type="ECO:0000313" key="1">
    <source>
        <dbReference type="EMBL" id="AKH47442.1"/>
    </source>
</evidence>